<dbReference type="AlphaFoldDB" id="A0AAV4S1Q1"/>
<reference evidence="1 2" key="1">
    <citation type="submission" date="2021-06" db="EMBL/GenBank/DDBJ databases">
        <title>Caerostris extrusa draft genome.</title>
        <authorList>
            <person name="Kono N."/>
            <person name="Arakawa K."/>
        </authorList>
    </citation>
    <scope>NUCLEOTIDE SEQUENCE [LARGE SCALE GENOMIC DNA]</scope>
</reference>
<proteinExistence type="predicted"/>
<keyword evidence="2" id="KW-1185">Reference proteome</keyword>
<sequence>MPEKIRERNDSSRHFRSYWPFPQLRSDRSSAGTKQAAVEEIGSLFTHTRRRYEMTIIDPIINSCLIPPVGGSHAIHPGRS</sequence>
<evidence type="ECO:0000313" key="2">
    <source>
        <dbReference type="Proteomes" id="UP001054945"/>
    </source>
</evidence>
<dbReference type="EMBL" id="BPLR01008693">
    <property type="protein sequence ID" value="GIY26516.1"/>
    <property type="molecule type" value="Genomic_DNA"/>
</dbReference>
<evidence type="ECO:0000313" key="1">
    <source>
        <dbReference type="EMBL" id="GIY26516.1"/>
    </source>
</evidence>
<accession>A0AAV4S1Q1</accession>
<dbReference type="Proteomes" id="UP001054945">
    <property type="component" value="Unassembled WGS sequence"/>
</dbReference>
<comment type="caution">
    <text evidence="1">The sequence shown here is derived from an EMBL/GenBank/DDBJ whole genome shotgun (WGS) entry which is preliminary data.</text>
</comment>
<organism evidence="1 2">
    <name type="scientific">Caerostris extrusa</name>
    <name type="common">Bark spider</name>
    <name type="synonym">Caerostris bankana</name>
    <dbReference type="NCBI Taxonomy" id="172846"/>
    <lineage>
        <taxon>Eukaryota</taxon>
        <taxon>Metazoa</taxon>
        <taxon>Ecdysozoa</taxon>
        <taxon>Arthropoda</taxon>
        <taxon>Chelicerata</taxon>
        <taxon>Arachnida</taxon>
        <taxon>Araneae</taxon>
        <taxon>Araneomorphae</taxon>
        <taxon>Entelegynae</taxon>
        <taxon>Araneoidea</taxon>
        <taxon>Araneidae</taxon>
        <taxon>Caerostris</taxon>
    </lineage>
</organism>
<protein>
    <submittedName>
        <fullName evidence="1">Uncharacterized protein</fullName>
    </submittedName>
</protein>
<name>A0AAV4S1Q1_CAEEX</name>
<gene>
    <name evidence="1" type="ORF">CEXT_541191</name>
</gene>